<proteinExistence type="predicted"/>
<accession>M2N7U4</accession>
<organism evidence="1 2">
    <name type="scientific">Baudoinia panamericana (strain UAMH 10762)</name>
    <name type="common">Angels' share fungus</name>
    <name type="synonym">Baudoinia compniacensis (strain UAMH 10762)</name>
    <dbReference type="NCBI Taxonomy" id="717646"/>
    <lineage>
        <taxon>Eukaryota</taxon>
        <taxon>Fungi</taxon>
        <taxon>Dikarya</taxon>
        <taxon>Ascomycota</taxon>
        <taxon>Pezizomycotina</taxon>
        <taxon>Dothideomycetes</taxon>
        <taxon>Dothideomycetidae</taxon>
        <taxon>Mycosphaerellales</taxon>
        <taxon>Teratosphaeriaceae</taxon>
        <taxon>Baudoinia</taxon>
    </lineage>
</organism>
<protein>
    <submittedName>
        <fullName evidence="1">Uncharacterized protein</fullName>
    </submittedName>
</protein>
<evidence type="ECO:0000313" key="2">
    <source>
        <dbReference type="Proteomes" id="UP000011761"/>
    </source>
</evidence>
<dbReference type="HOGENOM" id="CLU_2739635_0_0_1"/>
<gene>
    <name evidence="1" type="ORF">BAUCODRAFT_35141</name>
</gene>
<dbReference type="KEGG" id="bcom:BAUCODRAFT_35141"/>
<name>M2N7U4_BAUPA</name>
<sequence length="71" mass="7749">MAVSDLFQRAAQVQDPAVRQACQAGHLTLAVAGVLGVLVTLRHEYESGWWPLLAPSKSNGKRGPTRRCSQY</sequence>
<dbReference type="EMBL" id="KB445557">
    <property type="protein sequence ID" value="EMC95149.1"/>
    <property type="molecule type" value="Genomic_DNA"/>
</dbReference>
<evidence type="ECO:0000313" key="1">
    <source>
        <dbReference type="EMBL" id="EMC95149.1"/>
    </source>
</evidence>
<dbReference type="GeneID" id="19112619"/>
<dbReference type="AlphaFoldDB" id="M2N7U4"/>
<reference evidence="1 2" key="1">
    <citation type="journal article" date="2012" name="PLoS Pathog.">
        <title>Diverse lifestyles and strategies of plant pathogenesis encoded in the genomes of eighteen Dothideomycetes fungi.</title>
        <authorList>
            <person name="Ohm R.A."/>
            <person name="Feau N."/>
            <person name="Henrissat B."/>
            <person name="Schoch C.L."/>
            <person name="Horwitz B.A."/>
            <person name="Barry K.W."/>
            <person name="Condon B.J."/>
            <person name="Copeland A.C."/>
            <person name="Dhillon B."/>
            <person name="Glaser F."/>
            <person name="Hesse C.N."/>
            <person name="Kosti I."/>
            <person name="LaButti K."/>
            <person name="Lindquist E.A."/>
            <person name="Lucas S."/>
            <person name="Salamov A.A."/>
            <person name="Bradshaw R.E."/>
            <person name="Ciuffetti L."/>
            <person name="Hamelin R.C."/>
            <person name="Kema G.H.J."/>
            <person name="Lawrence C."/>
            <person name="Scott J.A."/>
            <person name="Spatafora J.W."/>
            <person name="Turgeon B.G."/>
            <person name="de Wit P.J.G.M."/>
            <person name="Zhong S."/>
            <person name="Goodwin S.B."/>
            <person name="Grigoriev I.V."/>
        </authorList>
    </citation>
    <scope>NUCLEOTIDE SEQUENCE [LARGE SCALE GENOMIC DNA]</scope>
    <source>
        <strain evidence="1 2">UAMH 10762</strain>
    </source>
</reference>
<keyword evidence="2" id="KW-1185">Reference proteome</keyword>
<dbReference type="RefSeq" id="XP_007677418.1">
    <property type="nucleotide sequence ID" value="XM_007679228.1"/>
</dbReference>
<dbReference type="Proteomes" id="UP000011761">
    <property type="component" value="Unassembled WGS sequence"/>
</dbReference>